<dbReference type="Pfam" id="PF04754">
    <property type="entry name" value="Transposase_31"/>
    <property type="match status" value="1"/>
</dbReference>
<name>A0ABT7AY24_9CYAN</name>
<keyword evidence="4" id="KW-1185">Reference proteome</keyword>
<comment type="caution">
    <text evidence="3">The sequence shown here is derived from an EMBL/GenBank/DDBJ whole genome shotgun (WGS) entry which is preliminary data.</text>
</comment>
<organism evidence="3 4">
    <name type="scientific">Roseofilum acuticapitatum BLCC-M154</name>
    <dbReference type="NCBI Taxonomy" id="3022444"/>
    <lineage>
        <taxon>Bacteria</taxon>
        <taxon>Bacillati</taxon>
        <taxon>Cyanobacteriota</taxon>
        <taxon>Cyanophyceae</taxon>
        <taxon>Desertifilales</taxon>
        <taxon>Desertifilaceae</taxon>
        <taxon>Roseofilum</taxon>
        <taxon>Roseofilum acuticapitatum</taxon>
    </lineage>
</organism>
<dbReference type="PANTHER" id="PTHR35586">
    <property type="entry name" value="SLL1691 PROTEIN"/>
    <property type="match status" value="1"/>
</dbReference>
<dbReference type="InterPro" id="IPR025587">
    <property type="entry name" value="DUF4351"/>
</dbReference>
<dbReference type="Pfam" id="PF14261">
    <property type="entry name" value="DUF4351"/>
    <property type="match status" value="1"/>
</dbReference>
<evidence type="ECO:0000259" key="1">
    <source>
        <dbReference type="Pfam" id="PF04754"/>
    </source>
</evidence>
<dbReference type="InterPro" id="IPR006842">
    <property type="entry name" value="Transposase_31"/>
</dbReference>
<accession>A0ABT7AY24</accession>
<feature type="domain" description="DUF4351" evidence="2">
    <location>
        <begin position="269"/>
        <end position="325"/>
    </location>
</feature>
<dbReference type="PANTHER" id="PTHR35586:SF1">
    <property type="entry name" value="SLL1691 PROTEIN"/>
    <property type="match status" value="1"/>
</dbReference>
<gene>
    <name evidence="3" type="ORF">PMG71_16235</name>
</gene>
<protein>
    <submittedName>
        <fullName evidence="3">DUF4351 domain-containing protein</fullName>
    </submittedName>
</protein>
<evidence type="ECO:0000313" key="3">
    <source>
        <dbReference type="EMBL" id="MDJ1170978.1"/>
    </source>
</evidence>
<feature type="domain" description="Transposase (putative) YhgA-like" evidence="1">
    <location>
        <begin position="22"/>
        <end position="127"/>
    </location>
</feature>
<proteinExistence type="predicted"/>
<dbReference type="Proteomes" id="UP001235303">
    <property type="component" value="Unassembled WGS sequence"/>
</dbReference>
<evidence type="ECO:0000259" key="2">
    <source>
        <dbReference type="Pfam" id="PF14261"/>
    </source>
</evidence>
<dbReference type="EMBL" id="JAQOSP010000104">
    <property type="protein sequence ID" value="MDJ1170978.1"/>
    <property type="molecule type" value="Genomic_DNA"/>
</dbReference>
<reference evidence="3 4" key="1">
    <citation type="submission" date="2023-01" db="EMBL/GenBank/DDBJ databases">
        <title>Novel diversity within Roseofilum (Cyanobacteria; Desertifilaceae) from marine benthic mats with descriptions of four novel species.</title>
        <authorList>
            <person name="Wang Y."/>
            <person name="Berthold D.E."/>
            <person name="Hu J."/>
            <person name="Lefler F.W."/>
            <person name="Laughinghouse H.D. IV."/>
        </authorList>
    </citation>
    <scope>NUCLEOTIDE SEQUENCE [LARGE SCALE GENOMIC DNA]</scope>
    <source>
        <strain evidence="3 4">BLCC-M154</strain>
    </source>
</reference>
<sequence length="328" mass="38807">MSRFKIHHLDHPPYFLLTLMIDHDRLFKELLSTFFLEFLELFFPQVIHYIDTQSIILLDKEVFTDVTEGERHESDLIAQVQFRGKPSYFLIHIEAQASAQKDFERRMFVYFARLHEKFSLPVYPIVLFSYDTPLKEAKNQYKVTFPDLNVLEFKYQVVQLNRLNWRDFLNQPNPIASALMAKMRIDPQDRPKVKAQCLRLLTTLKLDPARMQLISGFVDTYLKLNRSEELEFEQEISTFTPSEQESGMEIITSWMEKGIERGIERGIEQGFIREKELILRQMKRKLGEIDSELETQIKALDIERVEALGEALLDFNSVQDLTDWFNQI</sequence>
<evidence type="ECO:0000313" key="4">
    <source>
        <dbReference type="Proteomes" id="UP001235303"/>
    </source>
</evidence>